<reference evidence="1" key="1">
    <citation type="submission" date="2021-01" db="EMBL/GenBank/DDBJ databases">
        <authorList>
            <person name="Corre E."/>
            <person name="Pelletier E."/>
            <person name="Niang G."/>
            <person name="Scheremetjew M."/>
            <person name="Finn R."/>
            <person name="Kale V."/>
            <person name="Holt S."/>
            <person name="Cochrane G."/>
            <person name="Meng A."/>
            <person name="Brown T."/>
            <person name="Cohen L."/>
        </authorList>
    </citation>
    <scope>NUCLEOTIDE SEQUENCE</scope>
    <source>
        <strain evidence="1">CCMP2058</strain>
    </source>
</reference>
<proteinExistence type="predicted"/>
<organism evidence="1">
    <name type="scientific">Amorphochlora amoebiformis</name>
    <dbReference type="NCBI Taxonomy" id="1561963"/>
    <lineage>
        <taxon>Eukaryota</taxon>
        <taxon>Sar</taxon>
        <taxon>Rhizaria</taxon>
        <taxon>Cercozoa</taxon>
        <taxon>Chlorarachniophyceae</taxon>
        <taxon>Amorphochlora</taxon>
    </lineage>
</organism>
<accession>A0A7S0D0U8</accession>
<name>A0A7S0D0U8_9EUKA</name>
<dbReference type="EMBL" id="HBEM01007755">
    <property type="protein sequence ID" value="CAD8439570.1"/>
    <property type="molecule type" value="Transcribed_RNA"/>
</dbReference>
<dbReference type="AlphaFoldDB" id="A0A7S0D0U8"/>
<sequence>MSAEVPKERKGWRAGPSISMRLPSFSGYNRFQKGLLNYWLDLGAKVSLVAPACKVRAPVNSPLAPLIAQRPMICLQFENLDMKVDPPSKADPSSTFKNVPFPFLESKSRRQLHLLRTGAHDTNLEELH</sequence>
<evidence type="ECO:0000313" key="1">
    <source>
        <dbReference type="EMBL" id="CAD8439570.1"/>
    </source>
</evidence>
<protein>
    <submittedName>
        <fullName evidence="1">Uncharacterized protein</fullName>
    </submittedName>
</protein>
<gene>
    <name evidence="1" type="ORF">LAMO00422_LOCUS5444</name>
</gene>